<dbReference type="GO" id="GO:0015689">
    <property type="term" value="P:molybdate ion transport"/>
    <property type="evidence" value="ECO:0007669"/>
    <property type="project" value="TreeGrafter"/>
</dbReference>
<dbReference type="Pfam" id="PF13531">
    <property type="entry name" value="SBP_bac_11"/>
    <property type="match status" value="1"/>
</dbReference>
<dbReference type="GO" id="GO:0030973">
    <property type="term" value="F:molybdate ion binding"/>
    <property type="evidence" value="ECO:0007669"/>
    <property type="project" value="TreeGrafter"/>
</dbReference>
<dbReference type="RefSeq" id="WP_177143253.1">
    <property type="nucleotide sequence ID" value="NZ_JACAPU010000002.1"/>
</dbReference>
<name>A0A7Y7W9T1_9PSED</name>
<evidence type="ECO:0000313" key="2">
    <source>
        <dbReference type="EMBL" id="NWB45425.1"/>
    </source>
</evidence>
<dbReference type="PANTHER" id="PTHR30632">
    <property type="entry name" value="MOLYBDATE-BINDING PERIPLASMIC PROTEIN"/>
    <property type="match status" value="1"/>
</dbReference>
<gene>
    <name evidence="2" type="ORF">HX829_02880</name>
</gene>
<comment type="caution">
    <text evidence="2">The sequence shown here is derived from an EMBL/GenBank/DDBJ whole genome shotgun (WGS) entry which is preliminary data.</text>
</comment>
<evidence type="ECO:0000256" key="1">
    <source>
        <dbReference type="SAM" id="SignalP"/>
    </source>
</evidence>
<protein>
    <submittedName>
        <fullName evidence="2">Substrate-binding domain-containing protein</fullName>
    </submittedName>
</protein>
<proteinExistence type="predicted"/>
<accession>A0A7Y7W9T1</accession>
<keyword evidence="1" id="KW-0732">Signal</keyword>
<dbReference type="PANTHER" id="PTHR30632:SF11">
    <property type="entry name" value="BLR4797 PROTEIN"/>
    <property type="match status" value="1"/>
</dbReference>
<reference evidence="2 3" key="1">
    <citation type="submission" date="2020-04" db="EMBL/GenBank/DDBJ databases">
        <title>Molecular characterization of pseudomonads from Agaricus bisporus reveal novel blotch 2 pathogens in Western Europe.</title>
        <authorList>
            <person name="Taparia T."/>
            <person name="Krijger M."/>
            <person name="Haynes E."/>
            <person name="Elpinstone J.G."/>
            <person name="Noble R."/>
            <person name="Van Der Wolf J."/>
        </authorList>
    </citation>
    <scope>NUCLEOTIDE SEQUENCE [LARGE SCALE GENOMIC DNA]</scope>
    <source>
        <strain evidence="2 3">F1001</strain>
    </source>
</reference>
<dbReference type="Proteomes" id="UP000582981">
    <property type="component" value="Unassembled WGS sequence"/>
</dbReference>
<feature type="chain" id="PRO_5030732907" evidence="1">
    <location>
        <begin position="21"/>
        <end position="248"/>
    </location>
</feature>
<organism evidence="2 3">
    <name type="scientific">Pseudomonas gingeri</name>
    <dbReference type="NCBI Taxonomy" id="117681"/>
    <lineage>
        <taxon>Bacteria</taxon>
        <taxon>Pseudomonadati</taxon>
        <taxon>Pseudomonadota</taxon>
        <taxon>Gammaproteobacteria</taxon>
        <taxon>Pseudomonadales</taxon>
        <taxon>Pseudomonadaceae</taxon>
        <taxon>Pseudomonas</taxon>
    </lineage>
</organism>
<evidence type="ECO:0000313" key="3">
    <source>
        <dbReference type="Proteomes" id="UP000582981"/>
    </source>
</evidence>
<dbReference type="InterPro" id="IPR050682">
    <property type="entry name" value="ModA/WtpA"/>
</dbReference>
<feature type="signal peptide" evidence="1">
    <location>
        <begin position="1"/>
        <end position="20"/>
    </location>
</feature>
<dbReference type="SUPFAM" id="SSF53850">
    <property type="entry name" value="Periplasmic binding protein-like II"/>
    <property type="match status" value="1"/>
</dbReference>
<dbReference type="AlphaFoldDB" id="A0A7Y7W9T1"/>
<sequence length="248" mass="25928">MKSKLACSVFLLTIFNGVQAAEINVLTTGAFKPVLLAIAPELEASQHITLNLSNGTAGELSKRIESGEKFDVAILTDSLVRKFEATGSLDRDTAKNVAKVGIGVAVPLNAPKPAISTVDDFKAMLHSEAKIAYIDPKSGGSSGIYLIGLFDKLGVSDEVVRKSVLVNGGLVGTKLIDGEATIAIHQISELLAVKGIQYVGALPAEIQSYTTYTAAMAKGSQNAKDSLELIKALGGDKAVSLLRANGME</sequence>
<dbReference type="EMBL" id="JACAPU010000002">
    <property type="protein sequence ID" value="NWB45425.1"/>
    <property type="molecule type" value="Genomic_DNA"/>
</dbReference>
<dbReference type="Gene3D" id="3.40.190.10">
    <property type="entry name" value="Periplasmic binding protein-like II"/>
    <property type="match status" value="2"/>
</dbReference>